<dbReference type="HAMAP" id="MF_02087">
    <property type="entry name" value="PLP_homeostasis"/>
    <property type="match status" value="1"/>
</dbReference>
<comment type="caution">
    <text evidence="6">The sequence shown here is derived from an EMBL/GenBank/DDBJ whole genome shotgun (WGS) entry which is preliminary data.</text>
</comment>
<reference evidence="6" key="2">
    <citation type="journal article" date="2021" name="PeerJ">
        <title>Extensive microbial diversity within the chicken gut microbiome revealed by metagenomics and culture.</title>
        <authorList>
            <person name="Gilroy R."/>
            <person name="Ravi A."/>
            <person name="Getino M."/>
            <person name="Pursley I."/>
            <person name="Horton D.L."/>
            <person name="Alikhan N.F."/>
            <person name="Baker D."/>
            <person name="Gharbi K."/>
            <person name="Hall N."/>
            <person name="Watson M."/>
            <person name="Adriaenssens E.M."/>
            <person name="Foster-Nyarko E."/>
            <person name="Jarju S."/>
            <person name="Secka A."/>
            <person name="Antonio M."/>
            <person name="Oren A."/>
            <person name="Chaudhuri R.R."/>
            <person name="La Ragione R."/>
            <person name="Hildebrand F."/>
            <person name="Pallen M.J."/>
        </authorList>
    </citation>
    <scope>NUCLEOTIDE SEQUENCE</scope>
    <source>
        <strain evidence="6">15467</strain>
    </source>
</reference>
<dbReference type="PROSITE" id="PS01211">
    <property type="entry name" value="UPF0001"/>
    <property type="match status" value="1"/>
</dbReference>
<organism evidence="6 7">
    <name type="scientific">Candidatus Egerieousia excrementavium</name>
    <dbReference type="NCBI Taxonomy" id="2840778"/>
    <lineage>
        <taxon>Bacteria</taxon>
        <taxon>Pseudomonadati</taxon>
        <taxon>Bacteroidota</taxon>
        <taxon>Bacteroidia</taxon>
        <taxon>Bacteroidales</taxon>
        <taxon>Candidatus Egerieousia</taxon>
    </lineage>
</organism>
<dbReference type="InterPro" id="IPR001608">
    <property type="entry name" value="Ala_racemase_N"/>
</dbReference>
<dbReference type="InterPro" id="IPR029066">
    <property type="entry name" value="PLP-binding_barrel"/>
</dbReference>
<evidence type="ECO:0000256" key="4">
    <source>
        <dbReference type="RuleBase" id="RU004514"/>
    </source>
</evidence>
<proteinExistence type="inferred from homology"/>
<dbReference type="Pfam" id="PF01168">
    <property type="entry name" value="Ala_racemase_N"/>
    <property type="match status" value="1"/>
</dbReference>
<dbReference type="PANTHER" id="PTHR10146:SF14">
    <property type="entry name" value="PYRIDOXAL PHOSPHATE HOMEOSTASIS PROTEIN"/>
    <property type="match status" value="1"/>
</dbReference>
<protein>
    <recommendedName>
        <fullName evidence="2">Pyridoxal phosphate homeostasis protein</fullName>
        <shortName evidence="2">PLP homeostasis protein</shortName>
    </recommendedName>
</protein>
<comment type="similarity">
    <text evidence="2 4">Belongs to the pyridoxal phosphate-binding protein YggS/PROSC family.</text>
</comment>
<evidence type="ECO:0000259" key="5">
    <source>
        <dbReference type="Pfam" id="PF01168"/>
    </source>
</evidence>
<dbReference type="AlphaFoldDB" id="A0A9D9GXU1"/>
<name>A0A9D9GXU1_9BACT</name>
<evidence type="ECO:0000313" key="6">
    <source>
        <dbReference type="EMBL" id="MBO8429021.1"/>
    </source>
</evidence>
<evidence type="ECO:0000313" key="7">
    <source>
        <dbReference type="Proteomes" id="UP000823635"/>
    </source>
</evidence>
<dbReference type="GO" id="GO:0030170">
    <property type="term" value="F:pyridoxal phosphate binding"/>
    <property type="evidence" value="ECO:0007669"/>
    <property type="project" value="UniProtKB-UniRule"/>
</dbReference>
<dbReference type="Proteomes" id="UP000823635">
    <property type="component" value="Unassembled WGS sequence"/>
</dbReference>
<evidence type="ECO:0000256" key="2">
    <source>
        <dbReference type="HAMAP-Rule" id="MF_02087"/>
    </source>
</evidence>
<dbReference type="InterPro" id="IPR011078">
    <property type="entry name" value="PyrdxlP_homeostasis"/>
</dbReference>
<sequence length="222" mass="25106">MSIAQAIKELKNELPSTVKLVAVSKFHPSELIREAYDAGQRIFGESRPQELYKKTGELPSDIEWHFIGHLQTNKLKFVLPYVSLIHSVDSKRLLYEISRYAGSHNLSVRVLLEVHIATEQTKQGFSKEELFELLDEISRQTLPGVKICGLMGMASFVDDKVQIRGEFETLASLFSQIKEKYGDSLAYFTELSMGMSEDYPVAVECGSTMVRIGTRIFGARTY</sequence>
<dbReference type="SUPFAM" id="SSF51419">
    <property type="entry name" value="PLP-binding barrel"/>
    <property type="match status" value="1"/>
</dbReference>
<evidence type="ECO:0000256" key="3">
    <source>
        <dbReference type="PIRSR" id="PIRSR004848-1"/>
    </source>
</evidence>
<evidence type="ECO:0000256" key="1">
    <source>
        <dbReference type="ARBA" id="ARBA00022898"/>
    </source>
</evidence>
<dbReference type="NCBIfam" id="TIGR00044">
    <property type="entry name" value="YggS family pyridoxal phosphate-dependent enzyme"/>
    <property type="match status" value="1"/>
</dbReference>
<dbReference type="Gene3D" id="3.20.20.10">
    <property type="entry name" value="Alanine racemase"/>
    <property type="match status" value="1"/>
</dbReference>
<feature type="modified residue" description="N6-(pyridoxal phosphate)lysine" evidence="2 3">
    <location>
        <position position="25"/>
    </location>
</feature>
<reference evidence="6" key="1">
    <citation type="submission" date="2020-10" db="EMBL/GenBank/DDBJ databases">
        <authorList>
            <person name="Gilroy R."/>
        </authorList>
    </citation>
    <scope>NUCLEOTIDE SEQUENCE</scope>
    <source>
        <strain evidence="6">15467</strain>
    </source>
</reference>
<accession>A0A9D9GXU1</accession>
<feature type="domain" description="Alanine racemase N-terminal" evidence="5">
    <location>
        <begin position="3"/>
        <end position="220"/>
    </location>
</feature>
<dbReference type="PIRSF" id="PIRSF004848">
    <property type="entry name" value="YBL036c_PLPDEIII"/>
    <property type="match status" value="1"/>
</dbReference>
<comment type="function">
    <text evidence="2">Pyridoxal 5'-phosphate (PLP)-binding protein, which is involved in PLP homeostasis.</text>
</comment>
<keyword evidence="1 2" id="KW-0663">Pyridoxal phosphate</keyword>
<dbReference type="EMBL" id="JADINB010000083">
    <property type="protein sequence ID" value="MBO8429021.1"/>
    <property type="molecule type" value="Genomic_DNA"/>
</dbReference>
<dbReference type="FunFam" id="3.20.20.10:FF:000018">
    <property type="entry name" value="Pyridoxal phosphate homeostasis protein"/>
    <property type="match status" value="1"/>
</dbReference>
<dbReference type="CDD" id="cd00635">
    <property type="entry name" value="PLPDE_III_YBL036c_like"/>
    <property type="match status" value="1"/>
</dbReference>
<gene>
    <name evidence="6" type="ORF">IAC68_03690</name>
</gene>
<comment type="cofactor">
    <cofactor evidence="3">
        <name>pyridoxal 5'-phosphate</name>
        <dbReference type="ChEBI" id="CHEBI:597326"/>
    </cofactor>
</comment>
<dbReference type="PANTHER" id="PTHR10146">
    <property type="entry name" value="PROLINE SYNTHETASE CO-TRANSCRIBED BACTERIAL HOMOLOG PROTEIN"/>
    <property type="match status" value="1"/>
</dbReference>